<dbReference type="InterPro" id="IPR014756">
    <property type="entry name" value="Ig_E-set"/>
</dbReference>
<evidence type="ECO:0000259" key="2">
    <source>
        <dbReference type="Pfam" id="PF11852"/>
    </source>
</evidence>
<feature type="domain" description="Alpha-1,6-glucosidases pullulanase-type C-terminal" evidence="2">
    <location>
        <begin position="557"/>
        <end position="626"/>
    </location>
</feature>
<protein>
    <recommendedName>
        <fullName evidence="2">Alpha-1,6-glucosidases pullulanase-type C-terminal domain-containing protein</fullName>
    </recommendedName>
</protein>
<sequence>MWWAMSLVGSSALHISSSNPSATSNLQRSLCSSTTTHSLIYFFFFFFKTTTFYLQSETPSLSCFPNASHSLLLSLLHVLPRIPFNLSGAYWVSESIIAWNVDVGNDCCYLLASKSAALSFLDDDIEEKFPHIRDYRAFRLPPGLDFKPLLKCHLAVAIFCRNDLFFFVLQLMENAVKLPVCSCLEVWACIYKDGSADNPQENVWLEEYNGVWSTKGPKGWESCYYVYEVSVYHLSSQKIEKCYANDPYARGYAGWWDKLADKKPALLSFSDISIYELQIMDFSAGHHTVEAKSCGGYLAFTLQDSAGVCHPEKLANASITHIHLLPIFQIGGVDDKKKNWKCVGACLMSQESRLILCTGHSSHALSINHFDRGDQLFNPVLLGVPKGCYGGIPNGSCCIIRKMVQALHHIGLLVVLDFVYSHLHGSAPLDENSVLNKIVPGYYLRTSTDGFIENGTCVNNTATEHFMVEQLIIDDLLHRTVDYKVDGFRFDLMGHIRKEQCCKEWTRGEVITVQSSWDWNWEGILFFYSGDEMLRSKSLDCDLYNSGDWFNRLDLTYHSNNWGFGLPPGEWNEKNWPLIQPKFADPSFKPQKSHILAAVENFSNLLPIRYSSPLFLLKTANAIQARNII</sequence>
<comment type="caution">
    <text evidence="3">The sequence shown here is derived from an EMBL/GenBank/DDBJ whole genome shotgun (WGS) entry which is preliminary data.</text>
</comment>
<reference evidence="3" key="1">
    <citation type="journal article" date="2021" name="Front. Plant Sci.">
        <title>Chromosome-Scale Genome Assembly for Chinese Sour Jujube and Insights Into Its Genome Evolution and Domestication Signature.</title>
        <authorList>
            <person name="Shen L.-Y."/>
            <person name="Luo H."/>
            <person name="Wang X.-L."/>
            <person name="Wang X.-M."/>
            <person name="Qiu X.-J."/>
            <person name="Liu H."/>
            <person name="Zhou S.-S."/>
            <person name="Jia K.-H."/>
            <person name="Nie S."/>
            <person name="Bao Y.-T."/>
            <person name="Zhang R.-G."/>
            <person name="Yun Q.-Z."/>
            <person name="Chai Y.-H."/>
            <person name="Lu J.-Y."/>
            <person name="Li Y."/>
            <person name="Zhao S.-W."/>
            <person name="Mao J.-F."/>
            <person name="Jia S.-G."/>
            <person name="Mao Y.-M."/>
        </authorList>
    </citation>
    <scope>NUCLEOTIDE SEQUENCE</scope>
    <source>
        <strain evidence="3">AT0</strain>
        <tissue evidence="3">Leaf</tissue>
    </source>
</reference>
<evidence type="ECO:0000313" key="4">
    <source>
        <dbReference type="Proteomes" id="UP000813462"/>
    </source>
</evidence>
<dbReference type="InterPro" id="IPR024561">
    <property type="entry name" value="Pullul_strch_C"/>
</dbReference>
<dbReference type="Proteomes" id="UP000813462">
    <property type="component" value="Unassembled WGS sequence"/>
</dbReference>
<comment type="similarity">
    <text evidence="1">Belongs to the glycosyl hydrolase 13 family.</text>
</comment>
<organism evidence="3 4">
    <name type="scientific">Ziziphus jujuba var. spinosa</name>
    <dbReference type="NCBI Taxonomy" id="714518"/>
    <lineage>
        <taxon>Eukaryota</taxon>
        <taxon>Viridiplantae</taxon>
        <taxon>Streptophyta</taxon>
        <taxon>Embryophyta</taxon>
        <taxon>Tracheophyta</taxon>
        <taxon>Spermatophyta</taxon>
        <taxon>Magnoliopsida</taxon>
        <taxon>eudicotyledons</taxon>
        <taxon>Gunneridae</taxon>
        <taxon>Pentapetalae</taxon>
        <taxon>rosids</taxon>
        <taxon>fabids</taxon>
        <taxon>Rosales</taxon>
        <taxon>Rhamnaceae</taxon>
        <taxon>Paliureae</taxon>
        <taxon>Ziziphus</taxon>
    </lineage>
</organism>
<evidence type="ECO:0000313" key="3">
    <source>
        <dbReference type="EMBL" id="KAH7537080.1"/>
    </source>
</evidence>
<dbReference type="SUPFAM" id="SSF81296">
    <property type="entry name" value="E set domains"/>
    <property type="match status" value="2"/>
</dbReference>
<dbReference type="Gene3D" id="2.60.40.10">
    <property type="entry name" value="Immunoglobulins"/>
    <property type="match status" value="1"/>
</dbReference>
<dbReference type="InterPro" id="IPR013783">
    <property type="entry name" value="Ig-like_fold"/>
</dbReference>
<dbReference type="EMBL" id="JAEACU010000003">
    <property type="protein sequence ID" value="KAH7537080.1"/>
    <property type="molecule type" value="Genomic_DNA"/>
</dbReference>
<evidence type="ECO:0000256" key="1">
    <source>
        <dbReference type="ARBA" id="ARBA00008061"/>
    </source>
</evidence>
<proteinExistence type="inferred from homology"/>
<dbReference type="SUPFAM" id="SSF51445">
    <property type="entry name" value="(Trans)glycosidases"/>
    <property type="match status" value="2"/>
</dbReference>
<name>A0A978VNF5_ZIZJJ</name>
<dbReference type="Gene3D" id="2.60.40.1130">
    <property type="entry name" value="Rab geranylgeranyltransferase alpha-subunit, insert domain"/>
    <property type="match status" value="2"/>
</dbReference>
<gene>
    <name evidence="3" type="ORF">FEM48_Zijuj03G0054100</name>
</gene>
<accession>A0A978VNF5</accession>
<dbReference type="AlphaFoldDB" id="A0A978VNF5"/>
<dbReference type="GO" id="GO:0004553">
    <property type="term" value="F:hydrolase activity, hydrolyzing O-glycosyl compounds"/>
    <property type="evidence" value="ECO:0007669"/>
    <property type="project" value="UniProtKB-ARBA"/>
</dbReference>
<dbReference type="Gene3D" id="3.20.20.80">
    <property type="entry name" value="Glycosidases"/>
    <property type="match status" value="2"/>
</dbReference>
<dbReference type="Pfam" id="PF11852">
    <property type="entry name" value="Pullul_strch_C"/>
    <property type="match status" value="1"/>
</dbReference>
<dbReference type="InterPro" id="IPR017853">
    <property type="entry name" value="GH"/>
</dbReference>
<dbReference type="PANTHER" id="PTHR43002">
    <property type="entry name" value="GLYCOGEN DEBRANCHING ENZYME"/>
    <property type="match status" value="1"/>
</dbReference>